<evidence type="ECO:0000259" key="6">
    <source>
        <dbReference type="PROSITE" id="PS51795"/>
    </source>
</evidence>
<dbReference type="PANTHER" id="PTHR46868:SF4">
    <property type="entry name" value="FLZ-TYPE DOMAIN-CONTAINING PROTEIN"/>
    <property type="match status" value="1"/>
</dbReference>
<dbReference type="FunCoup" id="A0A2P5CD17">
    <property type="interactions" value="399"/>
</dbReference>
<feature type="domain" description="FLZ-type" evidence="6">
    <location>
        <begin position="327"/>
        <end position="371"/>
    </location>
</feature>
<proteinExistence type="inferred from homology"/>
<dbReference type="InterPro" id="IPR044585">
    <property type="entry name" value="FLZ10/11"/>
</dbReference>
<evidence type="ECO:0000313" key="7">
    <source>
        <dbReference type="EMBL" id="PON58942.1"/>
    </source>
</evidence>
<reference evidence="8" key="1">
    <citation type="submission" date="2016-06" db="EMBL/GenBank/DDBJ databases">
        <title>Parallel loss of symbiosis genes in relatives of nitrogen-fixing non-legume Parasponia.</title>
        <authorList>
            <person name="Van Velzen R."/>
            <person name="Holmer R."/>
            <person name="Bu F."/>
            <person name="Rutten L."/>
            <person name="Van Zeijl A."/>
            <person name="Liu W."/>
            <person name="Santuari L."/>
            <person name="Cao Q."/>
            <person name="Sharma T."/>
            <person name="Shen D."/>
            <person name="Roswanjaya Y."/>
            <person name="Wardhani T."/>
            <person name="Kalhor M.S."/>
            <person name="Jansen J."/>
            <person name="Van den Hoogen J."/>
            <person name="Gungor B."/>
            <person name="Hartog M."/>
            <person name="Hontelez J."/>
            <person name="Verver J."/>
            <person name="Yang W.-C."/>
            <person name="Schijlen E."/>
            <person name="Repin R."/>
            <person name="Schilthuizen M."/>
            <person name="Schranz E."/>
            <person name="Heidstra R."/>
            <person name="Miyata K."/>
            <person name="Fedorova E."/>
            <person name="Kohlen W."/>
            <person name="Bisseling T."/>
            <person name="Smit S."/>
            <person name="Geurts R."/>
        </authorList>
    </citation>
    <scope>NUCLEOTIDE SEQUENCE [LARGE SCALE GENOMIC DNA]</scope>
    <source>
        <strain evidence="8">cv. RG33-2</strain>
    </source>
</reference>
<dbReference type="OrthoDB" id="1153198at2759"/>
<dbReference type="STRING" id="63057.A0A2P5CD17"/>
<dbReference type="Proteomes" id="UP000237000">
    <property type="component" value="Unassembled WGS sequence"/>
</dbReference>
<evidence type="ECO:0000256" key="2">
    <source>
        <dbReference type="ARBA" id="ARBA00022723"/>
    </source>
</evidence>
<comment type="caution">
    <text evidence="7">The sequence shown here is derived from an EMBL/GenBank/DDBJ whole genome shotgun (WGS) entry which is preliminary data.</text>
</comment>
<keyword evidence="8" id="KW-1185">Reference proteome</keyword>
<gene>
    <name evidence="7" type="ORF">TorRG33x02_289770</name>
</gene>
<dbReference type="InterPro" id="IPR007650">
    <property type="entry name" value="Zf-FLZ_dom"/>
</dbReference>
<keyword evidence="3" id="KW-0863">Zinc-finger</keyword>
<evidence type="ECO:0000313" key="8">
    <source>
        <dbReference type="Proteomes" id="UP000237000"/>
    </source>
</evidence>
<organism evidence="7 8">
    <name type="scientific">Trema orientale</name>
    <name type="common">Charcoal tree</name>
    <name type="synonym">Celtis orientalis</name>
    <dbReference type="NCBI Taxonomy" id="63057"/>
    <lineage>
        <taxon>Eukaryota</taxon>
        <taxon>Viridiplantae</taxon>
        <taxon>Streptophyta</taxon>
        <taxon>Embryophyta</taxon>
        <taxon>Tracheophyta</taxon>
        <taxon>Spermatophyta</taxon>
        <taxon>Magnoliopsida</taxon>
        <taxon>eudicotyledons</taxon>
        <taxon>Gunneridae</taxon>
        <taxon>Pentapetalae</taxon>
        <taxon>rosids</taxon>
        <taxon>fabids</taxon>
        <taxon>Rosales</taxon>
        <taxon>Cannabaceae</taxon>
        <taxon>Trema</taxon>
    </lineage>
</organism>
<comment type="similarity">
    <text evidence="1">Belongs to the FLZ family.</text>
</comment>
<evidence type="ECO:0000256" key="4">
    <source>
        <dbReference type="PROSITE-ProRule" id="PRU01131"/>
    </source>
</evidence>
<feature type="compositionally biased region" description="Polar residues" evidence="5">
    <location>
        <begin position="371"/>
        <end position="383"/>
    </location>
</feature>
<sequence length="398" mass="43582">MHDNLMAESDSESESQSDTLSLRHISSSLFNIPGFFVGFGSKGSSDSDSIRSPTSPLDIGVFSNFRKPVSLRYARSSSENGHKREWQCSKVGLGIVNSLVDDTTGGDLDIPKQKNIIFGPQVKTNTTNSLQRYPGSLDSSLKSKSLPTNYIASRLSQTKFPNPHLGSKNVVFDSEVPLESETFENTQLCFSDSTVPSSLVSLNYNHNLRTENFCSEAKTRMGSPSVIGTSSEVENSLDIKPSTLPIPIDSSQGYVGSLSAEEIELSEDYTCIISHGPNPKTIHIFGDYVLECHKNELNNFGNREELGIQSPQAANNSEGLTPVHSDEVLKFCYSCKRRLENDGDIYLYRGGKAFCSIDCRSEEISREETEGSYQNSGGSSPGSSFHEDLFLLGMPVAM</sequence>
<feature type="region of interest" description="Disordered" evidence="5">
    <location>
        <begin position="366"/>
        <end position="386"/>
    </location>
</feature>
<dbReference type="AlphaFoldDB" id="A0A2P5CD17"/>
<evidence type="ECO:0000256" key="1">
    <source>
        <dbReference type="ARBA" id="ARBA00009374"/>
    </source>
</evidence>
<dbReference type="PROSITE" id="PS51795">
    <property type="entry name" value="ZF_FLZ"/>
    <property type="match status" value="1"/>
</dbReference>
<dbReference type="Pfam" id="PF04570">
    <property type="entry name" value="zf-FLZ"/>
    <property type="match status" value="1"/>
</dbReference>
<dbReference type="PANTHER" id="PTHR46868">
    <property type="entry name" value="FCS-LIKE ZINC FINGER 11"/>
    <property type="match status" value="1"/>
</dbReference>
<feature type="zinc finger region" description="FLZ-type" evidence="4">
    <location>
        <begin position="327"/>
        <end position="371"/>
    </location>
</feature>
<dbReference type="EMBL" id="JXTC01000380">
    <property type="protein sequence ID" value="PON58942.1"/>
    <property type="molecule type" value="Genomic_DNA"/>
</dbReference>
<keyword evidence="3" id="KW-0862">Zinc</keyword>
<protein>
    <submittedName>
        <fullName evidence="7">Zf-FLZ domain containing protein</fullName>
    </submittedName>
</protein>
<dbReference type="InParanoid" id="A0A2P5CD17"/>
<dbReference type="GO" id="GO:0008270">
    <property type="term" value="F:zinc ion binding"/>
    <property type="evidence" value="ECO:0007669"/>
    <property type="project" value="UniProtKB-KW"/>
</dbReference>
<keyword evidence="2" id="KW-0479">Metal-binding</keyword>
<evidence type="ECO:0000256" key="3">
    <source>
        <dbReference type="ARBA" id="ARBA00022771"/>
    </source>
</evidence>
<evidence type="ECO:0000256" key="5">
    <source>
        <dbReference type="SAM" id="MobiDB-lite"/>
    </source>
</evidence>
<name>A0A2P5CD17_TREOI</name>
<accession>A0A2P5CD17</accession>